<keyword evidence="4" id="KW-0378">Hydrolase</keyword>
<dbReference type="Pfam" id="PF00089">
    <property type="entry name" value="Trypsin"/>
    <property type="match status" value="1"/>
</dbReference>
<feature type="signal peptide" evidence="8">
    <location>
        <begin position="1"/>
        <end position="29"/>
    </location>
</feature>
<evidence type="ECO:0000313" key="11">
    <source>
        <dbReference type="Proteomes" id="UP000472335"/>
    </source>
</evidence>
<keyword evidence="3 8" id="KW-0732">Signal</keyword>
<dbReference type="GO" id="GO:0004553">
    <property type="term" value="F:hydrolase activity, hydrolyzing O-glycosyl compounds"/>
    <property type="evidence" value="ECO:0007669"/>
    <property type="project" value="InterPro"/>
</dbReference>
<feature type="domain" description="Chitin-binding type-3" evidence="9">
    <location>
        <begin position="410"/>
        <end position="456"/>
    </location>
</feature>
<dbReference type="InterPro" id="IPR009003">
    <property type="entry name" value="Peptidase_S1_PA"/>
</dbReference>
<proteinExistence type="inferred from homology"/>
<dbReference type="InterPro" id="IPR004236">
    <property type="entry name" value="Pept_S1_alpha_lytic"/>
</dbReference>
<evidence type="ECO:0000256" key="7">
    <source>
        <dbReference type="ARBA" id="ARBA00023157"/>
    </source>
</evidence>
<reference evidence="10 11" key="1">
    <citation type="submission" date="2020-02" db="EMBL/GenBank/DDBJ databases">
        <title>Whole-genome analyses of novel actinobacteria.</title>
        <authorList>
            <person name="Sahin N."/>
            <person name="Gencbay T."/>
        </authorList>
    </citation>
    <scope>NUCLEOTIDE SEQUENCE [LARGE SCALE GENOMIC DNA]</scope>
    <source>
        <strain evidence="10 11">HC44</strain>
    </source>
</reference>
<dbReference type="Pfam" id="PF02983">
    <property type="entry name" value="Pro_Al_protease"/>
    <property type="match status" value="1"/>
</dbReference>
<dbReference type="InterPro" id="IPR003610">
    <property type="entry name" value="CBM5/12"/>
</dbReference>
<evidence type="ECO:0000259" key="9">
    <source>
        <dbReference type="SMART" id="SM00495"/>
    </source>
</evidence>
<evidence type="ECO:0000256" key="6">
    <source>
        <dbReference type="ARBA" id="ARBA00023145"/>
    </source>
</evidence>
<keyword evidence="6" id="KW-0865">Zymogen</keyword>
<dbReference type="Gene3D" id="2.40.10.10">
    <property type="entry name" value="Trypsin-like serine proteases"/>
    <property type="match status" value="2"/>
</dbReference>
<gene>
    <name evidence="10" type="ORF">G5C60_05605</name>
</gene>
<dbReference type="GO" id="GO:0005576">
    <property type="term" value="C:extracellular region"/>
    <property type="evidence" value="ECO:0007669"/>
    <property type="project" value="InterPro"/>
</dbReference>
<dbReference type="GO" id="GO:0005975">
    <property type="term" value="P:carbohydrate metabolic process"/>
    <property type="evidence" value="ECO:0007669"/>
    <property type="project" value="InterPro"/>
</dbReference>
<dbReference type="EMBL" id="JAAKZY010000011">
    <property type="protein sequence ID" value="NGO07136.1"/>
    <property type="molecule type" value="Genomic_DNA"/>
</dbReference>
<dbReference type="Gene3D" id="2.10.10.20">
    <property type="entry name" value="Carbohydrate-binding module superfamily 5/12"/>
    <property type="match status" value="1"/>
</dbReference>
<sequence>MVHRPAGAGCAALTVLGALVLTGPPAAVAAEPPVPTTATSAAETLGAHKPSAEVLRALRRDLGLTATQARTRLVNEAEAGTRAGRLQNTLGNDFAGAWVDGTTSADLTVATTDIADVPVIEAGGANAAVAKVGLDELKAAKVKLDTAATRTGNLDAPVRYVDVRANQVTVQATSRTAANALVAAAGIDRELVGVRVSANRPRALYDIRGGDAYYVEDKIRCSVGFSVTMDDQQGFATAGHCGKPGAKTTGYNKVAQGSFKASTFPGRDMAWVSANNDWTATPRVKAEDEQSVQVAGSVQALVGAAICRSGSTSGWHCGRIEQHDTSVSYSEGTVDGVTETTVCAEPGDSGGSYVSGTQAQGILSGGSGDCRSGGTTFYQPINPLLSTYGLLLTTSKGDTGAPGGVPDGQAGSWAPGLVYGVGTRVTYGGVSFECLQAHQAQTVWQPAGTPALWQRL</sequence>
<keyword evidence="5" id="KW-0720">Serine protease</keyword>
<dbReference type="InterPro" id="IPR043504">
    <property type="entry name" value="Peptidase_S1_PA_chymotrypsin"/>
</dbReference>
<evidence type="ECO:0000256" key="3">
    <source>
        <dbReference type="ARBA" id="ARBA00022729"/>
    </source>
</evidence>
<dbReference type="InterPro" id="IPR037295">
    <property type="entry name" value="Alpha-lytic_protease_prodomain"/>
</dbReference>
<dbReference type="SMART" id="SM00495">
    <property type="entry name" value="ChtBD3"/>
    <property type="match status" value="1"/>
</dbReference>
<dbReference type="GO" id="GO:0030246">
    <property type="term" value="F:carbohydrate binding"/>
    <property type="evidence" value="ECO:0007669"/>
    <property type="project" value="InterPro"/>
</dbReference>
<dbReference type="Gene3D" id="3.30.300.50">
    <property type="match status" value="2"/>
</dbReference>
<evidence type="ECO:0000256" key="5">
    <source>
        <dbReference type="ARBA" id="ARBA00022825"/>
    </source>
</evidence>
<dbReference type="SUPFAM" id="SSF51055">
    <property type="entry name" value="Carbohydrate binding domain"/>
    <property type="match status" value="1"/>
</dbReference>
<dbReference type="SUPFAM" id="SSF50494">
    <property type="entry name" value="Trypsin-like serine proteases"/>
    <property type="match status" value="1"/>
</dbReference>
<comment type="caution">
    <text evidence="10">The sequence shown here is derived from an EMBL/GenBank/DDBJ whole genome shotgun (WGS) entry which is preliminary data.</text>
</comment>
<comment type="similarity">
    <text evidence="1">Belongs to the peptidase S1 family.</text>
</comment>
<dbReference type="AlphaFoldDB" id="A0A6G4UZH6"/>
<dbReference type="CDD" id="cd21112">
    <property type="entry name" value="alphaLP-like"/>
    <property type="match status" value="1"/>
</dbReference>
<dbReference type="InterPro" id="IPR036573">
    <property type="entry name" value="CBM_sf_5/12"/>
</dbReference>
<evidence type="ECO:0000256" key="4">
    <source>
        <dbReference type="ARBA" id="ARBA00022801"/>
    </source>
</evidence>
<dbReference type="InterPro" id="IPR035070">
    <property type="entry name" value="Streptogrisin_prodomain"/>
</dbReference>
<keyword evidence="2 10" id="KW-0645">Protease</keyword>
<organism evidence="10 11">
    <name type="scientific">Streptomyces scabichelini</name>
    <dbReference type="NCBI Taxonomy" id="2711217"/>
    <lineage>
        <taxon>Bacteria</taxon>
        <taxon>Bacillati</taxon>
        <taxon>Actinomycetota</taxon>
        <taxon>Actinomycetes</taxon>
        <taxon>Kitasatosporales</taxon>
        <taxon>Streptomycetaceae</taxon>
        <taxon>Streptomyces</taxon>
    </lineage>
</organism>
<dbReference type="InterPro" id="IPR001254">
    <property type="entry name" value="Trypsin_dom"/>
</dbReference>
<evidence type="ECO:0000256" key="1">
    <source>
        <dbReference type="ARBA" id="ARBA00007664"/>
    </source>
</evidence>
<dbReference type="Pfam" id="PF02839">
    <property type="entry name" value="CBM_5_12"/>
    <property type="match status" value="1"/>
</dbReference>
<feature type="chain" id="PRO_5026062165" evidence="8">
    <location>
        <begin position="30"/>
        <end position="456"/>
    </location>
</feature>
<evidence type="ECO:0000313" key="10">
    <source>
        <dbReference type="EMBL" id="NGO07136.1"/>
    </source>
</evidence>
<accession>A0A6G4UZH6</accession>
<keyword evidence="11" id="KW-1185">Reference proteome</keyword>
<keyword evidence="7" id="KW-1015">Disulfide bond</keyword>
<dbReference type="GO" id="GO:0004252">
    <property type="term" value="F:serine-type endopeptidase activity"/>
    <property type="evidence" value="ECO:0007669"/>
    <property type="project" value="InterPro"/>
</dbReference>
<dbReference type="RefSeq" id="WP_165255112.1">
    <property type="nucleotide sequence ID" value="NZ_JAAKZY010000011.1"/>
</dbReference>
<dbReference type="GO" id="GO:0006508">
    <property type="term" value="P:proteolysis"/>
    <property type="evidence" value="ECO:0007669"/>
    <property type="project" value="UniProtKB-KW"/>
</dbReference>
<protein>
    <submittedName>
        <fullName evidence="10">Trypsin-like serine protease</fullName>
    </submittedName>
</protein>
<evidence type="ECO:0000256" key="2">
    <source>
        <dbReference type="ARBA" id="ARBA00022670"/>
    </source>
</evidence>
<name>A0A6G4UZH6_9ACTN</name>
<dbReference type="InterPro" id="IPR001316">
    <property type="entry name" value="Pept_S1A_streptogrisin"/>
</dbReference>
<dbReference type="Proteomes" id="UP000472335">
    <property type="component" value="Unassembled WGS sequence"/>
</dbReference>
<evidence type="ECO:0000256" key="8">
    <source>
        <dbReference type="SAM" id="SignalP"/>
    </source>
</evidence>
<dbReference type="CDD" id="cd12214">
    <property type="entry name" value="ChiA1_BD"/>
    <property type="match status" value="1"/>
</dbReference>
<dbReference type="PRINTS" id="PR00861">
    <property type="entry name" value="ALYTICPTASE"/>
</dbReference>
<dbReference type="SUPFAM" id="SSF54806">
    <property type="entry name" value="Alpha-lytic protease prodomain"/>
    <property type="match status" value="1"/>
</dbReference>